<gene>
    <name evidence="3" type="ORF">D7V78_16080</name>
    <name evidence="4" type="ORF">E5342_03415</name>
</gene>
<organism evidence="3 5">
    <name type="scientific">Parabacteroides distasonis</name>
    <dbReference type="NCBI Taxonomy" id="823"/>
    <lineage>
        <taxon>Bacteria</taxon>
        <taxon>Pseudomonadati</taxon>
        <taxon>Bacteroidota</taxon>
        <taxon>Bacteroidia</taxon>
        <taxon>Bacteroidales</taxon>
        <taxon>Tannerellaceae</taxon>
        <taxon>Parabacteroides</taxon>
    </lineage>
</organism>
<evidence type="ECO:0000313" key="5">
    <source>
        <dbReference type="Proteomes" id="UP000278164"/>
    </source>
</evidence>
<dbReference type="EMBL" id="SRYM01000006">
    <property type="protein sequence ID" value="TGY61553.1"/>
    <property type="molecule type" value="Genomic_DNA"/>
</dbReference>
<feature type="domain" description="Outer membrane protein beta-barrel" evidence="2">
    <location>
        <begin position="19"/>
        <end position="224"/>
    </location>
</feature>
<dbReference type="EMBL" id="RAYI01000043">
    <property type="protein sequence ID" value="RLT72403.1"/>
    <property type="molecule type" value="Genomic_DNA"/>
</dbReference>
<feature type="signal peptide" evidence="1">
    <location>
        <begin position="1"/>
        <end position="19"/>
    </location>
</feature>
<proteinExistence type="predicted"/>
<dbReference type="RefSeq" id="WP_121737040.1">
    <property type="nucleotide sequence ID" value="NZ_QXXG01000046.1"/>
</dbReference>
<reference evidence="4 6" key="2">
    <citation type="submission" date="2019-04" db="EMBL/GenBank/DDBJ databases">
        <title>Microbes associate with the intestines of laboratory mice.</title>
        <authorList>
            <person name="Navarre W."/>
            <person name="Wong E."/>
            <person name="Huang K."/>
            <person name="Tropini C."/>
            <person name="Ng K."/>
            <person name="Yu B."/>
        </authorList>
    </citation>
    <scope>NUCLEOTIDE SEQUENCE [LARGE SCALE GENOMIC DNA]</scope>
    <source>
        <strain evidence="4 6">NM39_I3</strain>
    </source>
</reference>
<evidence type="ECO:0000259" key="2">
    <source>
        <dbReference type="Pfam" id="PF13568"/>
    </source>
</evidence>
<accession>A0A3L7ZQ39</accession>
<evidence type="ECO:0000256" key="1">
    <source>
        <dbReference type="SAM" id="SignalP"/>
    </source>
</evidence>
<keyword evidence="1" id="KW-0732">Signal</keyword>
<name>A0A3L7ZQ39_PARDI</name>
<sequence>MKKLILLMAVVFSSVAVNAQSRWLVTPEAGLTVNKENEGKSETTLGFKVGAGVLYQIKEAQGNKPSFGLKSGLYLLMQKGDLHTWNDGYNYHGYQNEFYPGGYGQASMSGEGGKHTIGVCANEMTRYNLQLPIMAHWGFKLCDDIRLNLAVGPYVAVALGGTASAFQTIDNKVDYSYNYDFNPFKEKTLGNGITLKGAPRFDWGGTASVGITVKRVSFQIGYDLAWGKYHKDQNDLRIRNHQVSFTFGYTF</sequence>
<protein>
    <recommendedName>
        <fullName evidence="2">Outer membrane protein beta-barrel domain-containing protein</fullName>
    </recommendedName>
</protein>
<evidence type="ECO:0000313" key="4">
    <source>
        <dbReference type="EMBL" id="TGY61553.1"/>
    </source>
</evidence>
<dbReference type="Proteomes" id="UP000278164">
    <property type="component" value="Unassembled WGS sequence"/>
</dbReference>
<dbReference type="InterPro" id="IPR025665">
    <property type="entry name" value="Beta-barrel_OMP_2"/>
</dbReference>
<comment type="caution">
    <text evidence="3">The sequence shown here is derived from an EMBL/GenBank/DDBJ whole genome shotgun (WGS) entry which is preliminary data.</text>
</comment>
<dbReference type="Proteomes" id="UP000310032">
    <property type="component" value="Unassembled WGS sequence"/>
</dbReference>
<evidence type="ECO:0000313" key="6">
    <source>
        <dbReference type="Proteomes" id="UP000310032"/>
    </source>
</evidence>
<dbReference type="OrthoDB" id="1429208at2"/>
<dbReference type="Pfam" id="PF13568">
    <property type="entry name" value="OMP_b-brl_2"/>
    <property type="match status" value="1"/>
</dbReference>
<reference evidence="3 5" key="1">
    <citation type="submission" date="2018-09" db="EMBL/GenBank/DDBJ databases">
        <title>Murine metabolic-syndrome-specific gut microbial biobank.</title>
        <authorList>
            <person name="Liu C."/>
        </authorList>
    </citation>
    <scope>NUCLEOTIDE SEQUENCE [LARGE SCALE GENOMIC DNA]</scope>
    <source>
        <strain evidence="3 5">8-P5</strain>
    </source>
</reference>
<evidence type="ECO:0000313" key="3">
    <source>
        <dbReference type="EMBL" id="RLT72403.1"/>
    </source>
</evidence>
<dbReference type="AlphaFoldDB" id="A0A3L7ZQ39"/>
<feature type="chain" id="PRO_5033797695" description="Outer membrane protein beta-barrel domain-containing protein" evidence="1">
    <location>
        <begin position="20"/>
        <end position="251"/>
    </location>
</feature>